<evidence type="ECO:0008006" key="3">
    <source>
        <dbReference type="Google" id="ProtNLM"/>
    </source>
</evidence>
<sequence length="340" mass="38212">MNVMIKKLYIMGLAVIGLLSSCEKDTITNSYFDDNPERTARLTQEFKQTIQNSKNGWVMMVKSSLSNNVYSPVVLKFDTVTNKVNITTVYGYTDPADSYFNISAGIGSPQITFTTGSVMTSFFRIGAMASDITDHVYNVVKVSADTLEIRGYRSGRVYTKEGGVIYKMFKRPDNWTWADADRYFDLTTATGRTGLVNRDGDLVVKYADGSPGKTFLFRIGVWPDAQVVAYQARDPFVTNISAKGFLPMYTPLVDYYEKIPGSANTTLLRFTCMFGQNAFSFYPFTYNANTNQNVIAFKDKIKTHYLIAKEVRKNGTNVDIDFVAYDQKGNEAVTATYTLR</sequence>
<protein>
    <recommendedName>
        <fullName evidence="3">DUF4302 domain-containing protein</fullName>
    </recommendedName>
</protein>
<dbReference type="Proteomes" id="UP000006241">
    <property type="component" value="Unassembled WGS sequence"/>
</dbReference>
<evidence type="ECO:0000313" key="2">
    <source>
        <dbReference type="Proteomes" id="UP000006241"/>
    </source>
</evidence>
<evidence type="ECO:0000313" key="1">
    <source>
        <dbReference type="EMBL" id="EEI91962.1"/>
    </source>
</evidence>
<dbReference type="HOGENOM" id="CLU_816132_0_0_10"/>
<name>C2FYL6_SPHSI</name>
<reference evidence="1 2" key="1">
    <citation type="submission" date="2009-01" db="EMBL/GenBank/DDBJ databases">
        <authorList>
            <person name="Qin X."/>
            <person name="Bachman B."/>
            <person name="Battles P."/>
            <person name="Bell A."/>
            <person name="Bess C."/>
            <person name="Bickham C."/>
            <person name="Chaboub L."/>
            <person name="Chen D."/>
            <person name="Coyle M."/>
            <person name="Deiros D.R."/>
            <person name="Dinh H."/>
            <person name="Forbes L."/>
            <person name="Fowler G."/>
            <person name="Francisco L."/>
            <person name="Fu Q."/>
            <person name="Gubbala S."/>
            <person name="Hale W."/>
            <person name="Han Y."/>
            <person name="Hemphill L."/>
            <person name="Highlander S.K."/>
            <person name="Hirani K."/>
            <person name="Hogues M."/>
            <person name="Jackson L."/>
            <person name="Jakkamsetti A."/>
            <person name="Javaid M."/>
            <person name="Jiang H."/>
            <person name="Korchina V."/>
            <person name="Kovar C."/>
            <person name="Lara F."/>
            <person name="Lee S."/>
            <person name="Mata R."/>
            <person name="Mathew T."/>
            <person name="Moen C."/>
            <person name="Morales K."/>
            <person name="Munidasa M."/>
            <person name="Nazareth L."/>
            <person name="Ngo R."/>
            <person name="Nguyen L."/>
            <person name="Okwuonu G."/>
            <person name="Ongeri F."/>
            <person name="Patil S."/>
            <person name="Petrosino J."/>
            <person name="Pham C."/>
            <person name="Pham P."/>
            <person name="Pu L.-L."/>
            <person name="Puazo M."/>
            <person name="Raj R."/>
            <person name="Reid J."/>
            <person name="Rouhana J."/>
            <person name="Saada N."/>
            <person name="Shang Y."/>
            <person name="Simmons D."/>
            <person name="Thornton R."/>
            <person name="Warren J."/>
            <person name="Weissenberger G."/>
            <person name="Zhang J."/>
            <person name="Zhang L."/>
            <person name="Zhou C."/>
            <person name="Zhu D."/>
            <person name="Muzny D."/>
            <person name="Worley K."/>
            <person name="Gibbs R."/>
        </authorList>
    </citation>
    <scope>NUCLEOTIDE SEQUENCE [LARGE SCALE GENOMIC DNA]</scope>
    <source>
        <strain evidence="1 2">ATCC 33300</strain>
    </source>
</reference>
<accession>C2FYL6</accession>
<gene>
    <name evidence="1" type="ORF">HMPREF0765_2422</name>
</gene>
<dbReference type="PROSITE" id="PS51257">
    <property type="entry name" value="PROKAR_LIPOPROTEIN"/>
    <property type="match status" value="1"/>
</dbReference>
<dbReference type="AlphaFoldDB" id="C2FYL6"/>
<dbReference type="EMBL" id="ACHB01000057">
    <property type="protein sequence ID" value="EEI91962.1"/>
    <property type="molecule type" value="Genomic_DNA"/>
</dbReference>
<comment type="caution">
    <text evidence="1">The sequence shown here is derived from an EMBL/GenBank/DDBJ whole genome shotgun (WGS) entry which is preliminary data.</text>
</comment>
<proteinExistence type="predicted"/>
<organism evidence="1 2">
    <name type="scientific">Sphingobacterium spiritivorum ATCC 33300</name>
    <dbReference type="NCBI Taxonomy" id="525372"/>
    <lineage>
        <taxon>Bacteria</taxon>
        <taxon>Pseudomonadati</taxon>
        <taxon>Bacteroidota</taxon>
        <taxon>Sphingobacteriia</taxon>
        <taxon>Sphingobacteriales</taxon>
        <taxon>Sphingobacteriaceae</taxon>
        <taxon>Sphingobacterium</taxon>
    </lineage>
</organism>